<organism evidence="3 4">
    <name type="scientific">Streblomastix strix</name>
    <dbReference type="NCBI Taxonomy" id="222440"/>
    <lineage>
        <taxon>Eukaryota</taxon>
        <taxon>Metamonada</taxon>
        <taxon>Preaxostyla</taxon>
        <taxon>Oxymonadida</taxon>
        <taxon>Streblomastigidae</taxon>
        <taxon>Streblomastix</taxon>
    </lineage>
</organism>
<dbReference type="AlphaFoldDB" id="A0A5J4WZK9"/>
<dbReference type="InterPro" id="IPR011010">
    <property type="entry name" value="DNA_brk_join_enz"/>
</dbReference>
<dbReference type="GO" id="GO:0015074">
    <property type="term" value="P:DNA integration"/>
    <property type="evidence" value="ECO:0007669"/>
    <property type="project" value="InterPro"/>
</dbReference>
<dbReference type="InterPro" id="IPR002104">
    <property type="entry name" value="Integrase_catalytic"/>
</dbReference>
<keyword evidence="1" id="KW-0233">DNA recombination</keyword>
<protein>
    <recommendedName>
        <fullName evidence="2">Tyr recombinase domain-containing protein</fullName>
    </recommendedName>
</protein>
<sequence length="435" mass="49072">MFATKSNAKCTIYYSPTQEEAAAGTGGLQAVCIETSNSKQLHSSGDSDGLAESMVVTTTEEHGIRLDYSGQFRTNIQRRPLNEAQKNETTSRKSNTVRDKNWRGDIIFNQLAIAKRLQIEEQESLIKEMGPNLWRTRRAALSNLDVYLKSKNKKASSLLRGNVVLNVRRALDGMQKMGKSNQQMIAIRRGICSIFSLLINSEDFTRNPLIQSFMKPIVSGIIKKPRYSKAWNISKLLDFESLKSNEKTQQNVMLHALELLESHSTLRGTELASITRKQITVDTDCIKIIVSKRKAKNGGRQIIIRPRLDKTICPYGALSKWIEMLNNRFSNQNSVQLNKRNLQTSDQGVRDLLRTRIRQAGISKEYGSNTIRHSVMTQLRKSNLSLEQVNKLTDHAPGSIVVDEYYNKPDHPLSIDDFISLSVPATLVDAPKQPL</sequence>
<dbReference type="SUPFAM" id="SSF56349">
    <property type="entry name" value="DNA breaking-rejoining enzymes"/>
    <property type="match status" value="1"/>
</dbReference>
<dbReference type="Gene3D" id="1.10.443.10">
    <property type="entry name" value="Intergrase catalytic core"/>
    <property type="match status" value="1"/>
</dbReference>
<gene>
    <name evidence="3" type="ORF">EZS28_004192</name>
</gene>
<evidence type="ECO:0000313" key="4">
    <source>
        <dbReference type="Proteomes" id="UP000324800"/>
    </source>
</evidence>
<dbReference type="InterPro" id="IPR013762">
    <property type="entry name" value="Integrase-like_cat_sf"/>
</dbReference>
<dbReference type="EMBL" id="SNRW01000588">
    <property type="protein sequence ID" value="KAA6400283.1"/>
    <property type="molecule type" value="Genomic_DNA"/>
</dbReference>
<reference evidence="3 4" key="1">
    <citation type="submission" date="2019-03" db="EMBL/GenBank/DDBJ databases">
        <title>Single cell metagenomics reveals metabolic interactions within the superorganism composed of flagellate Streblomastix strix and complex community of Bacteroidetes bacteria on its surface.</title>
        <authorList>
            <person name="Treitli S.C."/>
            <person name="Kolisko M."/>
            <person name="Husnik F."/>
            <person name="Keeling P."/>
            <person name="Hampl V."/>
        </authorList>
    </citation>
    <scope>NUCLEOTIDE SEQUENCE [LARGE SCALE GENOMIC DNA]</scope>
    <source>
        <strain evidence="3">ST1C</strain>
    </source>
</reference>
<evidence type="ECO:0000313" key="3">
    <source>
        <dbReference type="EMBL" id="KAA6400283.1"/>
    </source>
</evidence>
<feature type="domain" description="Tyr recombinase" evidence="2">
    <location>
        <begin position="222"/>
        <end position="423"/>
    </location>
</feature>
<dbReference type="CDD" id="cd00397">
    <property type="entry name" value="DNA_BRE_C"/>
    <property type="match status" value="1"/>
</dbReference>
<dbReference type="Proteomes" id="UP000324800">
    <property type="component" value="Unassembled WGS sequence"/>
</dbReference>
<proteinExistence type="predicted"/>
<dbReference type="Pfam" id="PF00589">
    <property type="entry name" value="Phage_integrase"/>
    <property type="match status" value="1"/>
</dbReference>
<name>A0A5J4WZK9_9EUKA</name>
<accession>A0A5J4WZK9</accession>
<comment type="caution">
    <text evidence="3">The sequence shown here is derived from an EMBL/GenBank/DDBJ whole genome shotgun (WGS) entry which is preliminary data.</text>
</comment>
<evidence type="ECO:0000259" key="2">
    <source>
        <dbReference type="PROSITE" id="PS51898"/>
    </source>
</evidence>
<dbReference type="GO" id="GO:0006310">
    <property type="term" value="P:DNA recombination"/>
    <property type="evidence" value="ECO:0007669"/>
    <property type="project" value="UniProtKB-KW"/>
</dbReference>
<evidence type="ECO:0000256" key="1">
    <source>
        <dbReference type="ARBA" id="ARBA00023172"/>
    </source>
</evidence>
<dbReference type="GO" id="GO:0003677">
    <property type="term" value="F:DNA binding"/>
    <property type="evidence" value="ECO:0007669"/>
    <property type="project" value="InterPro"/>
</dbReference>
<dbReference type="PROSITE" id="PS51898">
    <property type="entry name" value="TYR_RECOMBINASE"/>
    <property type="match status" value="1"/>
</dbReference>